<gene>
    <name evidence="1" type="ORF">SELO1098_LOCUS28304</name>
</gene>
<organism evidence="1">
    <name type="scientific">Spumella elongata</name>
    <dbReference type="NCBI Taxonomy" id="89044"/>
    <lineage>
        <taxon>Eukaryota</taxon>
        <taxon>Sar</taxon>
        <taxon>Stramenopiles</taxon>
        <taxon>Ochrophyta</taxon>
        <taxon>Chrysophyceae</taxon>
        <taxon>Chromulinales</taxon>
        <taxon>Chromulinaceae</taxon>
        <taxon>Spumella</taxon>
    </lineage>
</organism>
<sequence length="125" mass="13726">MTCWSPRTCGAKCSKQFVDGCHMKAACGISPADGKHHCDCSMCSGMTFKQVEYIEQCKPGTCAENESCYYNGCKYSENGGSTCKLGEGVECECEHPFAVDDGKCITCPNGREYDDEKKAWKCKPE</sequence>
<reference evidence="1" key="1">
    <citation type="submission" date="2021-01" db="EMBL/GenBank/DDBJ databases">
        <authorList>
            <person name="Corre E."/>
            <person name="Pelletier E."/>
            <person name="Niang G."/>
            <person name="Scheremetjew M."/>
            <person name="Finn R."/>
            <person name="Kale V."/>
            <person name="Holt S."/>
            <person name="Cochrane G."/>
            <person name="Meng A."/>
            <person name="Brown T."/>
            <person name="Cohen L."/>
        </authorList>
    </citation>
    <scope>NUCLEOTIDE SEQUENCE</scope>
    <source>
        <strain evidence="1">CCAP 955/1</strain>
    </source>
</reference>
<protein>
    <submittedName>
        <fullName evidence="1">Uncharacterized protein</fullName>
    </submittedName>
</protein>
<dbReference type="AlphaFoldDB" id="A0A7S3MFJ1"/>
<name>A0A7S3MFJ1_9STRA</name>
<proteinExistence type="predicted"/>
<dbReference type="EMBL" id="HBIC01055098">
    <property type="protein sequence ID" value="CAE0299450.1"/>
    <property type="molecule type" value="Transcribed_RNA"/>
</dbReference>
<accession>A0A7S3MFJ1</accession>
<evidence type="ECO:0000313" key="1">
    <source>
        <dbReference type="EMBL" id="CAE0299450.1"/>
    </source>
</evidence>